<keyword evidence="3" id="KW-1185">Reference proteome</keyword>
<evidence type="ECO:0000256" key="1">
    <source>
        <dbReference type="SAM" id="MobiDB-lite"/>
    </source>
</evidence>
<reference evidence="2" key="1">
    <citation type="submission" date="2019-03" db="EMBL/GenBank/DDBJ databases">
        <title>WGS assembly of Setaria viridis.</title>
        <authorList>
            <person name="Huang P."/>
            <person name="Jenkins J."/>
            <person name="Grimwood J."/>
            <person name="Barry K."/>
            <person name="Healey A."/>
            <person name="Mamidi S."/>
            <person name="Sreedasyam A."/>
            <person name="Shu S."/>
            <person name="Feldman M."/>
            <person name="Wu J."/>
            <person name="Yu Y."/>
            <person name="Chen C."/>
            <person name="Johnson J."/>
            <person name="Rokhsar D."/>
            <person name="Baxter I."/>
            <person name="Schmutz J."/>
            <person name="Brutnell T."/>
            <person name="Kellogg E."/>
        </authorList>
    </citation>
    <scope>NUCLEOTIDE SEQUENCE [LARGE SCALE GENOMIC DNA]</scope>
</reference>
<protein>
    <submittedName>
        <fullName evidence="2">Uncharacterized protein</fullName>
    </submittedName>
</protein>
<feature type="region of interest" description="Disordered" evidence="1">
    <location>
        <begin position="30"/>
        <end position="55"/>
    </location>
</feature>
<dbReference type="EMBL" id="CM016556">
    <property type="protein sequence ID" value="TKW16119.1"/>
    <property type="molecule type" value="Genomic_DNA"/>
</dbReference>
<dbReference type="Gramene" id="TKW16119">
    <property type="protein sequence ID" value="TKW16119"/>
    <property type="gene ID" value="SEVIR_5G278350v2"/>
</dbReference>
<organism evidence="2 3">
    <name type="scientific">Setaria viridis</name>
    <name type="common">Green bristlegrass</name>
    <name type="synonym">Setaria italica subsp. viridis</name>
    <dbReference type="NCBI Taxonomy" id="4556"/>
    <lineage>
        <taxon>Eukaryota</taxon>
        <taxon>Viridiplantae</taxon>
        <taxon>Streptophyta</taxon>
        <taxon>Embryophyta</taxon>
        <taxon>Tracheophyta</taxon>
        <taxon>Spermatophyta</taxon>
        <taxon>Magnoliopsida</taxon>
        <taxon>Liliopsida</taxon>
        <taxon>Poales</taxon>
        <taxon>Poaceae</taxon>
        <taxon>PACMAD clade</taxon>
        <taxon>Panicoideae</taxon>
        <taxon>Panicodae</taxon>
        <taxon>Paniceae</taxon>
        <taxon>Cenchrinae</taxon>
        <taxon>Setaria</taxon>
    </lineage>
</organism>
<sequence length="104" mass="11152">MRRPPSGWGRGCCPAAKQWGCSALDPFLPGRGGASGRQDRCRRRRVAASSGEGPGSFKPWLVAVSRGGGVCGLILLAPGEEEPAITERYHANFAWDGTRWSLLL</sequence>
<evidence type="ECO:0000313" key="2">
    <source>
        <dbReference type="EMBL" id="TKW16119.1"/>
    </source>
</evidence>
<dbReference type="Proteomes" id="UP000298652">
    <property type="component" value="Chromosome 5"/>
</dbReference>
<evidence type="ECO:0000313" key="3">
    <source>
        <dbReference type="Proteomes" id="UP000298652"/>
    </source>
</evidence>
<gene>
    <name evidence="2" type="ORF">SEVIR_5G278350v2</name>
</gene>
<dbReference type="AlphaFoldDB" id="A0A4U6UQ18"/>
<accession>A0A4U6UQ18</accession>
<proteinExistence type="predicted"/>
<name>A0A4U6UQ18_SETVI</name>